<dbReference type="KEGG" id="psti:SOO65_02430"/>
<name>A0AAX4HR88_9BACT</name>
<feature type="chain" id="PRO_5043590050" evidence="1">
    <location>
        <begin position="23"/>
        <end position="542"/>
    </location>
</feature>
<dbReference type="AlphaFoldDB" id="A0AAX4HR88"/>
<dbReference type="PANTHER" id="PTHR32305">
    <property type="match status" value="1"/>
</dbReference>
<dbReference type="RefSeq" id="WP_321396381.1">
    <property type="nucleotide sequence ID" value="NZ_CP139487.1"/>
</dbReference>
<organism evidence="3 4">
    <name type="scientific">Peredibacter starrii</name>
    <dbReference type="NCBI Taxonomy" id="28202"/>
    <lineage>
        <taxon>Bacteria</taxon>
        <taxon>Pseudomonadati</taxon>
        <taxon>Bdellovibrionota</taxon>
        <taxon>Bacteriovoracia</taxon>
        <taxon>Bacteriovoracales</taxon>
        <taxon>Bacteriovoracaceae</taxon>
        <taxon>Peredibacter</taxon>
    </lineage>
</organism>
<accession>A0AAX4HR88</accession>
<evidence type="ECO:0000313" key="4">
    <source>
        <dbReference type="Proteomes" id="UP001324634"/>
    </source>
</evidence>
<keyword evidence="4" id="KW-1185">Reference proteome</keyword>
<evidence type="ECO:0000259" key="2">
    <source>
        <dbReference type="Pfam" id="PF20148"/>
    </source>
</evidence>
<keyword evidence="1" id="KW-0732">Signal</keyword>
<dbReference type="PANTHER" id="PTHR32305:SF15">
    <property type="entry name" value="PROTEIN RHSA-RELATED"/>
    <property type="match status" value="1"/>
</dbReference>
<sequence length="542" mass="60576">MMFMKRLALALVALMIATFAHAGVNLKNGNFYISYTDIVVPGGGKKLEITRTYNSKSTEVGWFGFGWGSEYETRLEVSADGSIIVHEHGSGAKTRFTPKTEVDAVAASTKIVNEMKKKTALTEKAAADLVQKLATNAELRHTYAMNFGVQAAVAPGTVLYSNDRGPQELSVTKEGYRRSHSDGKQDFFNNEGQLVKMADKSGYFISFAYKNGNLDSIKDSQAKQIFFSWYPDGMVKEIWSAGDKKTLYKYQDSDLVYSKDIGENVYEFGYDKSHNLSSISYADKTKLSIGYDQKTFFVTSVTDRNGENTKYQYGSDPKRPDDHYWTVVTKPGFDGKPVANRYEYEIKAKTDGSRYTYRILTEINGIKTDTIYGDNSLPIKIARGNHVTNFEYNAQGLLTKKSSTKGDFVNIEYDDKINKIKKVVNNEGTTDFEYDPKGNLVKAANNQGKTVFLIYDTKGKISKMVDQESASSRRVLAFKYNALGKPVEIEMEKVGKINVAYDNYGEIKKVESSAGHKMALQVTQAFQNLLTIVKPAGVNLNM</sequence>
<dbReference type="Proteomes" id="UP001324634">
    <property type="component" value="Chromosome"/>
</dbReference>
<evidence type="ECO:0000313" key="3">
    <source>
        <dbReference type="EMBL" id="WPU65596.1"/>
    </source>
</evidence>
<dbReference type="InterPro" id="IPR045351">
    <property type="entry name" value="DUF6531"/>
</dbReference>
<feature type="domain" description="DUF6531" evidence="2">
    <location>
        <begin position="24"/>
        <end position="90"/>
    </location>
</feature>
<proteinExistence type="predicted"/>
<protein>
    <submittedName>
        <fullName evidence="3">DUF6531 domain-containing protein</fullName>
    </submittedName>
</protein>
<feature type="signal peptide" evidence="1">
    <location>
        <begin position="1"/>
        <end position="22"/>
    </location>
</feature>
<gene>
    <name evidence="3" type="ORF">SOO65_02430</name>
</gene>
<evidence type="ECO:0000256" key="1">
    <source>
        <dbReference type="SAM" id="SignalP"/>
    </source>
</evidence>
<dbReference type="Gene3D" id="2.180.10.10">
    <property type="entry name" value="RHS repeat-associated core"/>
    <property type="match status" value="2"/>
</dbReference>
<reference evidence="3 4" key="1">
    <citation type="submission" date="2023-11" db="EMBL/GenBank/DDBJ databases">
        <title>Peredibacter starrii A3.12.</title>
        <authorList>
            <person name="Mitchell R.J."/>
        </authorList>
    </citation>
    <scope>NUCLEOTIDE SEQUENCE [LARGE SCALE GENOMIC DNA]</scope>
    <source>
        <strain evidence="3 4">A3.12</strain>
    </source>
</reference>
<dbReference type="Pfam" id="PF20148">
    <property type="entry name" value="DUF6531"/>
    <property type="match status" value="1"/>
</dbReference>
<dbReference type="InterPro" id="IPR050708">
    <property type="entry name" value="T6SS_VgrG/RHS"/>
</dbReference>
<dbReference type="EMBL" id="CP139487">
    <property type="protein sequence ID" value="WPU65596.1"/>
    <property type="molecule type" value="Genomic_DNA"/>
</dbReference>